<proteinExistence type="predicted"/>
<keyword evidence="2" id="KW-1185">Reference proteome</keyword>
<gene>
    <name evidence="1" type="ORF">GIB67_019968</name>
</gene>
<reference evidence="1 2" key="1">
    <citation type="journal article" date="2020" name="IScience">
        <title>Genome Sequencing of the Endangered Kingdonia uniflora (Circaeasteraceae, Ranunculales) Reveals Potential Mechanisms of Evolutionary Specialization.</title>
        <authorList>
            <person name="Sun Y."/>
            <person name="Deng T."/>
            <person name="Zhang A."/>
            <person name="Moore M.J."/>
            <person name="Landis J.B."/>
            <person name="Lin N."/>
            <person name="Zhang H."/>
            <person name="Zhang X."/>
            <person name="Huang J."/>
            <person name="Zhang X."/>
            <person name="Sun H."/>
            <person name="Wang H."/>
        </authorList>
    </citation>
    <scope>NUCLEOTIDE SEQUENCE [LARGE SCALE GENOMIC DNA]</scope>
    <source>
        <strain evidence="1">TB1705</strain>
        <tissue evidence="1">Leaf</tissue>
    </source>
</reference>
<organism evidence="1 2">
    <name type="scientific">Kingdonia uniflora</name>
    <dbReference type="NCBI Taxonomy" id="39325"/>
    <lineage>
        <taxon>Eukaryota</taxon>
        <taxon>Viridiplantae</taxon>
        <taxon>Streptophyta</taxon>
        <taxon>Embryophyta</taxon>
        <taxon>Tracheophyta</taxon>
        <taxon>Spermatophyta</taxon>
        <taxon>Magnoliopsida</taxon>
        <taxon>Ranunculales</taxon>
        <taxon>Circaeasteraceae</taxon>
        <taxon>Kingdonia</taxon>
    </lineage>
</organism>
<comment type="caution">
    <text evidence="1">The sequence shown here is derived from an EMBL/GenBank/DDBJ whole genome shotgun (WGS) entry which is preliminary data.</text>
</comment>
<protein>
    <submittedName>
        <fullName evidence="1">Uncharacterized protein</fullName>
    </submittedName>
</protein>
<evidence type="ECO:0000313" key="2">
    <source>
        <dbReference type="Proteomes" id="UP000541444"/>
    </source>
</evidence>
<dbReference type="AlphaFoldDB" id="A0A7J7MKU4"/>
<accession>A0A7J7MKU4</accession>
<name>A0A7J7MKU4_9MAGN</name>
<dbReference type="Proteomes" id="UP000541444">
    <property type="component" value="Unassembled WGS sequence"/>
</dbReference>
<dbReference type="EMBL" id="JACGCM010001428">
    <property type="protein sequence ID" value="KAF6155442.1"/>
    <property type="molecule type" value="Genomic_DNA"/>
</dbReference>
<evidence type="ECO:0000313" key="1">
    <source>
        <dbReference type="EMBL" id="KAF6155442.1"/>
    </source>
</evidence>
<feature type="non-terminal residue" evidence="1">
    <location>
        <position position="58"/>
    </location>
</feature>
<sequence>MGSIICTSRPTSEIYQFSNRSSSEDHLLHEDLTRPVRMVWTVLKVVKMMNLCVYDCCM</sequence>